<dbReference type="Pfam" id="PF00881">
    <property type="entry name" value="Nitroreductase"/>
    <property type="match status" value="1"/>
</dbReference>
<dbReference type="Gene3D" id="3.40.109.10">
    <property type="entry name" value="NADH Oxidase"/>
    <property type="match status" value="1"/>
</dbReference>
<dbReference type="CDD" id="cd02149">
    <property type="entry name" value="NfsB-like"/>
    <property type="match status" value="1"/>
</dbReference>
<sequence length="209" mass="23788">MNYNEALQKRYSVKEFDSEKKVSQSVLQNILNAGRLSASSLGLQPYRLIVVETDTVKNEMASVFANPRQALTCSHLLLIVTKKEIEPYYVDRYFEHIAKEREVEADSLLPFRNMVDYYLSKLSGENLSAWNEKQSYILLGHLIFAAALENVDSCPMEGFDAQALAQLIDLDTAKENVSVTLALGYRSQGDIFQHFKKVRKPEGELIKFL</sequence>
<dbReference type="EMBL" id="FNAS01000001">
    <property type="protein sequence ID" value="SDD87597.1"/>
    <property type="molecule type" value="Genomic_DNA"/>
</dbReference>
<comment type="similarity">
    <text evidence="1">Belongs to the nitroreductase family.</text>
</comment>
<keyword evidence="2" id="KW-0521">NADP</keyword>
<evidence type="ECO:0000313" key="5">
    <source>
        <dbReference type="EMBL" id="SDD87597.1"/>
    </source>
</evidence>
<dbReference type="AlphaFoldDB" id="A0A1G6YCY8"/>
<keyword evidence="3" id="KW-0560">Oxidoreductase</keyword>
<evidence type="ECO:0000256" key="1">
    <source>
        <dbReference type="ARBA" id="ARBA00007118"/>
    </source>
</evidence>
<dbReference type="STRING" id="1071918.SAMN05421544_10195"/>
<accession>A0A1G6YCY8</accession>
<reference evidence="5 6" key="1">
    <citation type="submission" date="2016-10" db="EMBL/GenBank/DDBJ databases">
        <authorList>
            <person name="de Groot N.N."/>
        </authorList>
    </citation>
    <scope>NUCLEOTIDE SEQUENCE [LARGE SCALE GENOMIC DNA]</scope>
    <source>
        <strain evidence="5 6">DSM 24015</strain>
    </source>
</reference>
<evidence type="ECO:0000256" key="2">
    <source>
        <dbReference type="ARBA" id="ARBA00022857"/>
    </source>
</evidence>
<keyword evidence="6" id="KW-1185">Reference proteome</keyword>
<name>A0A1G6YCY8_9FLAO</name>
<organism evidence="5 6">
    <name type="scientific">Riemerella columbipharyngis</name>
    <dbReference type="NCBI Taxonomy" id="1071918"/>
    <lineage>
        <taxon>Bacteria</taxon>
        <taxon>Pseudomonadati</taxon>
        <taxon>Bacteroidota</taxon>
        <taxon>Flavobacteriia</taxon>
        <taxon>Flavobacteriales</taxon>
        <taxon>Weeksellaceae</taxon>
        <taxon>Riemerella</taxon>
    </lineage>
</organism>
<dbReference type="InterPro" id="IPR029479">
    <property type="entry name" value="Nitroreductase"/>
</dbReference>
<dbReference type="RefSeq" id="WP_092735547.1">
    <property type="nucleotide sequence ID" value="NZ_FNAS01000001.1"/>
</dbReference>
<dbReference type="SUPFAM" id="SSF55469">
    <property type="entry name" value="FMN-dependent nitroreductase-like"/>
    <property type="match status" value="1"/>
</dbReference>
<dbReference type="GO" id="GO:0016491">
    <property type="term" value="F:oxidoreductase activity"/>
    <property type="evidence" value="ECO:0007669"/>
    <property type="project" value="UniProtKB-KW"/>
</dbReference>
<evidence type="ECO:0000256" key="3">
    <source>
        <dbReference type="ARBA" id="ARBA00023002"/>
    </source>
</evidence>
<feature type="domain" description="Nitroreductase" evidence="4">
    <location>
        <begin position="8"/>
        <end position="185"/>
    </location>
</feature>
<dbReference type="InterPro" id="IPR033878">
    <property type="entry name" value="NfsB-like"/>
</dbReference>
<dbReference type="Proteomes" id="UP000198517">
    <property type="component" value="Unassembled WGS sequence"/>
</dbReference>
<evidence type="ECO:0000259" key="4">
    <source>
        <dbReference type="Pfam" id="PF00881"/>
    </source>
</evidence>
<proteinExistence type="inferred from homology"/>
<gene>
    <name evidence="5" type="ORF">SAMN05421544_10195</name>
</gene>
<dbReference type="PANTHER" id="PTHR43673">
    <property type="entry name" value="NAD(P)H NITROREDUCTASE YDGI-RELATED"/>
    <property type="match status" value="1"/>
</dbReference>
<evidence type="ECO:0000313" key="6">
    <source>
        <dbReference type="Proteomes" id="UP000198517"/>
    </source>
</evidence>
<dbReference type="PANTHER" id="PTHR43673:SF10">
    <property type="entry name" value="NADH DEHYDROGENASE_NAD(P)H NITROREDUCTASE XCC3605-RELATED"/>
    <property type="match status" value="1"/>
</dbReference>
<dbReference type="InterPro" id="IPR000415">
    <property type="entry name" value="Nitroreductase-like"/>
</dbReference>
<protein>
    <submittedName>
        <fullName evidence="5">Nitroreductase</fullName>
    </submittedName>
</protein>
<dbReference type="OrthoDB" id="9809288at2"/>